<gene>
    <name evidence="10" type="ORF">PFICI_08110</name>
</gene>
<dbReference type="GO" id="GO:0004497">
    <property type="term" value="F:monooxygenase activity"/>
    <property type="evidence" value="ECO:0007669"/>
    <property type="project" value="UniProtKB-KW"/>
</dbReference>
<dbReference type="OMA" id="FPRHAWR"/>
<dbReference type="GO" id="GO:0005506">
    <property type="term" value="F:iron ion binding"/>
    <property type="evidence" value="ECO:0007669"/>
    <property type="project" value="InterPro"/>
</dbReference>
<dbReference type="SUPFAM" id="SSF48264">
    <property type="entry name" value="Cytochrome P450"/>
    <property type="match status" value="1"/>
</dbReference>
<comment type="similarity">
    <text evidence="9">Belongs to the cytochrome P450 family.</text>
</comment>
<comment type="pathway">
    <text evidence="2">Secondary metabolite biosynthesis.</text>
</comment>
<evidence type="ECO:0000256" key="6">
    <source>
        <dbReference type="ARBA" id="ARBA00023004"/>
    </source>
</evidence>
<evidence type="ECO:0000256" key="4">
    <source>
        <dbReference type="ARBA" id="ARBA00022723"/>
    </source>
</evidence>
<dbReference type="InParanoid" id="W3X5X7"/>
<dbReference type="InterPro" id="IPR002401">
    <property type="entry name" value="Cyt_P450_E_grp-I"/>
</dbReference>
<keyword evidence="3 8" id="KW-0349">Heme</keyword>
<name>W3X5X7_PESFW</name>
<evidence type="ECO:0000256" key="2">
    <source>
        <dbReference type="ARBA" id="ARBA00005179"/>
    </source>
</evidence>
<comment type="cofactor">
    <cofactor evidence="1 8">
        <name>heme</name>
        <dbReference type="ChEBI" id="CHEBI:30413"/>
    </cofactor>
</comment>
<dbReference type="PANTHER" id="PTHR24305:SF107">
    <property type="entry name" value="P450, PUTATIVE (EUROFUNG)-RELATED"/>
    <property type="match status" value="1"/>
</dbReference>
<feature type="binding site" description="axial binding residue" evidence="8">
    <location>
        <position position="412"/>
    </location>
    <ligand>
        <name>heme</name>
        <dbReference type="ChEBI" id="CHEBI:30413"/>
    </ligand>
    <ligandPart>
        <name>Fe</name>
        <dbReference type="ChEBI" id="CHEBI:18248"/>
    </ligandPart>
</feature>
<dbReference type="Proteomes" id="UP000030651">
    <property type="component" value="Unassembled WGS sequence"/>
</dbReference>
<dbReference type="KEGG" id="pfy:PFICI_08110"/>
<dbReference type="eggNOG" id="KOG0157">
    <property type="taxonomic scope" value="Eukaryota"/>
</dbReference>
<evidence type="ECO:0000256" key="5">
    <source>
        <dbReference type="ARBA" id="ARBA00023002"/>
    </source>
</evidence>
<evidence type="ECO:0000313" key="10">
    <source>
        <dbReference type="EMBL" id="ETS80581.1"/>
    </source>
</evidence>
<evidence type="ECO:0000256" key="9">
    <source>
        <dbReference type="RuleBase" id="RU000461"/>
    </source>
</evidence>
<keyword evidence="7 9" id="KW-0503">Monooxygenase</keyword>
<evidence type="ECO:0000256" key="3">
    <source>
        <dbReference type="ARBA" id="ARBA00022617"/>
    </source>
</evidence>
<sequence>MGEIAATFPPNMHPQSYITAIAQKYNLKGIFYLDLWPVADPQVVLIEPELMDQVQVQRAYNQHPMSEELLSSMVGPNVVAAANGPVWKKLHHAMAPSFLMSHVRTLTGLMADETILFRDRLKSLARDGGAFSLEKECSRLIFDIVGQIVFNFPLHAQTQGSSYLDDLKETVELINESLSMNPLVKLKVRMRKGAITKRLDAAIRTKIEERWDTLRNGNVFPTRKNFLSILDLMLREALAKEGQGSVKSAKLPKEELGLLVTNVKGLLLGGQGTTVDTLCYINMLLSKNPEVVQKLRDEHDAVFGKSTAETLGLLESDPSRLNDLEYTSAVIKESLRLFPVGFGIRQAPAGSVVTYQDQSYPIDDLVIVPCWHTMHYDETYFPNPSLFRPERFLGDSVPRGWFRTFSRGARACLGQDLAMDMMRVVLLLTVRDFDFVCAGLEPNEKPKSTYTDLDTVFGDVVFAELALEARPRGGMMMTVKESGYSL</sequence>
<dbReference type="GO" id="GO:0020037">
    <property type="term" value="F:heme binding"/>
    <property type="evidence" value="ECO:0007669"/>
    <property type="project" value="InterPro"/>
</dbReference>
<evidence type="ECO:0008006" key="12">
    <source>
        <dbReference type="Google" id="ProtNLM"/>
    </source>
</evidence>
<reference evidence="11" key="1">
    <citation type="journal article" date="2015" name="BMC Genomics">
        <title>Genomic and transcriptomic analysis of the endophytic fungus Pestalotiopsis fici reveals its lifestyle and high potential for synthesis of natural products.</title>
        <authorList>
            <person name="Wang X."/>
            <person name="Zhang X."/>
            <person name="Liu L."/>
            <person name="Xiang M."/>
            <person name="Wang W."/>
            <person name="Sun X."/>
            <person name="Che Y."/>
            <person name="Guo L."/>
            <person name="Liu G."/>
            <person name="Guo L."/>
            <person name="Wang C."/>
            <person name="Yin W.B."/>
            <person name="Stadler M."/>
            <person name="Zhang X."/>
            <person name="Liu X."/>
        </authorList>
    </citation>
    <scope>NUCLEOTIDE SEQUENCE [LARGE SCALE GENOMIC DNA]</scope>
    <source>
        <strain evidence="11">W106-1 / CGMCC3.15140</strain>
    </source>
</reference>
<dbReference type="PROSITE" id="PS00086">
    <property type="entry name" value="CYTOCHROME_P450"/>
    <property type="match status" value="1"/>
</dbReference>
<evidence type="ECO:0000256" key="1">
    <source>
        <dbReference type="ARBA" id="ARBA00001971"/>
    </source>
</evidence>
<dbReference type="PRINTS" id="PR00463">
    <property type="entry name" value="EP450I"/>
</dbReference>
<dbReference type="EMBL" id="KI912113">
    <property type="protein sequence ID" value="ETS80581.1"/>
    <property type="molecule type" value="Genomic_DNA"/>
</dbReference>
<evidence type="ECO:0000256" key="7">
    <source>
        <dbReference type="ARBA" id="ARBA00023033"/>
    </source>
</evidence>
<keyword evidence="4 8" id="KW-0479">Metal-binding</keyword>
<dbReference type="AlphaFoldDB" id="W3X5X7"/>
<dbReference type="GeneID" id="19273123"/>
<keyword evidence="11" id="KW-1185">Reference proteome</keyword>
<dbReference type="RefSeq" id="XP_007834882.1">
    <property type="nucleotide sequence ID" value="XM_007836691.1"/>
</dbReference>
<evidence type="ECO:0000313" key="11">
    <source>
        <dbReference type="Proteomes" id="UP000030651"/>
    </source>
</evidence>
<dbReference type="Gene3D" id="1.10.630.10">
    <property type="entry name" value="Cytochrome P450"/>
    <property type="match status" value="1"/>
</dbReference>
<dbReference type="InterPro" id="IPR036396">
    <property type="entry name" value="Cyt_P450_sf"/>
</dbReference>
<dbReference type="PANTHER" id="PTHR24305">
    <property type="entry name" value="CYTOCHROME P450"/>
    <property type="match status" value="1"/>
</dbReference>
<dbReference type="InterPro" id="IPR017972">
    <property type="entry name" value="Cyt_P450_CS"/>
</dbReference>
<dbReference type="STRING" id="1229662.W3X5X7"/>
<protein>
    <recommendedName>
        <fullName evidence="12">Cytochrome P450</fullName>
    </recommendedName>
</protein>
<dbReference type="OrthoDB" id="10029320at2759"/>
<evidence type="ECO:0000256" key="8">
    <source>
        <dbReference type="PIRSR" id="PIRSR602401-1"/>
    </source>
</evidence>
<dbReference type="InterPro" id="IPR001128">
    <property type="entry name" value="Cyt_P450"/>
</dbReference>
<organism evidence="10 11">
    <name type="scientific">Pestalotiopsis fici (strain W106-1 / CGMCC3.15140)</name>
    <dbReference type="NCBI Taxonomy" id="1229662"/>
    <lineage>
        <taxon>Eukaryota</taxon>
        <taxon>Fungi</taxon>
        <taxon>Dikarya</taxon>
        <taxon>Ascomycota</taxon>
        <taxon>Pezizomycotina</taxon>
        <taxon>Sordariomycetes</taxon>
        <taxon>Xylariomycetidae</taxon>
        <taxon>Amphisphaeriales</taxon>
        <taxon>Sporocadaceae</taxon>
        <taxon>Pestalotiopsis</taxon>
    </lineage>
</organism>
<proteinExistence type="inferred from homology"/>
<dbReference type="PRINTS" id="PR00385">
    <property type="entry name" value="P450"/>
</dbReference>
<accession>W3X5X7</accession>
<dbReference type="HOGENOM" id="CLU_020492_1_1_1"/>
<keyword evidence="5 9" id="KW-0560">Oxidoreductase</keyword>
<dbReference type="InterPro" id="IPR050121">
    <property type="entry name" value="Cytochrome_P450_monoxygenase"/>
</dbReference>
<keyword evidence="6 8" id="KW-0408">Iron</keyword>
<dbReference type="Pfam" id="PF00067">
    <property type="entry name" value="p450"/>
    <property type="match status" value="1"/>
</dbReference>
<dbReference type="GO" id="GO:0016705">
    <property type="term" value="F:oxidoreductase activity, acting on paired donors, with incorporation or reduction of molecular oxygen"/>
    <property type="evidence" value="ECO:0007669"/>
    <property type="project" value="InterPro"/>
</dbReference>